<evidence type="ECO:0000313" key="8">
    <source>
        <dbReference type="Proteomes" id="UP000034805"/>
    </source>
</evidence>
<evidence type="ECO:0000313" key="7">
    <source>
        <dbReference type="EMBL" id="KPP74761.1"/>
    </source>
</evidence>
<evidence type="ECO:0000256" key="6">
    <source>
        <dbReference type="SAM" id="SignalP"/>
    </source>
</evidence>
<keyword evidence="3" id="KW-0964">Secreted</keyword>
<dbReference type="PRINTS" id="PR01028">
    <property type="entry name" value="OPIOIDPRCRSR"/>
</dbReference>
<proteinExistence type="inferred from homology"/>
<dbReference type="GO" id="GO:0031628">
    <property type="term" value="F:opioid receptor binding"/>
    <property type="evidence" value="ECO:0007669"/>
    <property type="project" value="TreeGrafter"/>
</dbReference>
<evidence type="ECO:0000256" key="4">
    <source>
        <dbReference type="ARBA" id="ARBA00023157"/>
    </source>
</evidence>
<dbReference type="GO" id="GO:0005886">
    <property type="term" value="C:plasma membrane"/>
    <property type="evidence" value="ECO:0007669"/>
    <property type="project" value="TreeGrafter"/>
</dbReference>
<dbReference type="GO" id="GO:0005576">
    <property type="term" value="C:extracellular region"/>
    <property type="evidence" value="ECO:0007669"/>
    <property type="project" value="UniProtKB-SubCell"/>
</dbReference>
<feature type="signal peptide" evidence="6">
    <location>
        <begin position="1"/>
        <end position="44"/>
    </location>
</feature>
<dbReference type="PANTHER" id="PTHR11438">
    <property type="entry name" value="PROENKEPHALIN"/>
    <property type="match status" value="1"/>
</dbReference>
<sequence length="254" mass="28128">MDTDGQVLLAQRSGCQLRCHAAVMKTPLWTLLLLCVCDPGRCDCQRDCLSCGLLLPEKHAFSVLVCLVECESEESPALTWEPCRQSVQRSQSQSLPEGGALLKRAEEELAAPMPAEQGDGELLQPGALQRFDHVARALRTDQLSSAYRARRRGSEEEEGAETEGGASDGDLEGAVDLAKRFGGFLKGRYGYRKLMDPGRSVQKRYGGFIGVRKSARKWNNQKRFSEFLKQYLGMSTRASEFNSVSADISQQNEM</sequence>
<keyword evidence="6" id="KW-0732">Signal</keyword>
<evidence type="ECO:0000256" key="1">
    <source>
        <dbReference type="ARBA" id="ARBA00004613"/>
    </source>
</evidence>
<comment type="subcellular location">
    <subcellularLocation>
        <location evidence="1">Secreted</location>
    </subcellularLocation>
</comment>
<evidence type="ECO:0000256" key="2">
    <source>
        <dbReference type="ARBA" id="ARBA00008543"/>
    </source>
</evidence>
<dbReference type="GO" id="GO:0007600">
    <property type="term" value="P:sensory perception"/>
    <property type="evidence" value="ECO:0007669"/>
    <property type="project" value="TreeGrafter"/>
</dbReference>
<accession>A0A0N8K1F1</accession>
<organism evidence="7 8">
    <name type="scientific">Scleropages formosus</name>
    <name type="common">Asian bonytongue</name>
    <name type="synonym">Osteoglossum formosum</name>
    <dbReference type="NCBI Taxonomy" id="113540"/>
    <lineage>
        <taxon>Eukaryota</taxon>
        <taxon>Metazoa</taxon>
        <taxon>Chordata</taxon>
        <taxon>Craniata</taxon>
        <taxon>Vertebrata</taxon>
        <taxon>Euteleostomi</taxon>
        <taxon>Actinopterygii</taxon>
        <taxon>Neopterygii</taxon>
        <taxon>Teleostei</taxon>
        <taxon>Osteoglossocephala</taxon>
        <taxon>Osteoglossomorpha</taxon>
        <taxon>Osteoglossiformes</taxon>
        <taxon>Osteoglossidae</taxon>
        <taxon>Scleropages</taxon>
    </lineage>
</organism>
<dbReference type="GO" id="GO:0043025">
    <property type="term" value="C:neuronal cell body"/>
    <property type="evidence" value="ECO:0007669"/>
    <property type="project" value="TreeGrafter"/>
</dbReference>
<gene>
    <name evidence="7" type="ORF">Z043_106055</name>
</gene>
<reference evidence="7 8" key="1">
    <citation type="submission" date="2015-08" db="EMBL/GenBank/DDBJ databases">
        <title>The genome of the Asian arowana (Scleropages formosus).</title>
        <authorList>
            <person name="Tan M.H."/>
            <person name="Gan H.M."/>
            <person name="Croft L.J."/>
            <person name="Austin C.M."/>
        </authorList>
    </citation>
    <scope>NUCLEOTIDE SEQUENCE [LARGE SCALE GENOMIC DNA]</scope>
    <source>
        <strain evidence="7">Aro1</strain>
    </source>
</reference>
<comment type="similarity">
    <text evidence="2">Belongs to the opioid neuropeptide precursor family.</text>
</comment>
<evidence type="ECO:0000256" key="5">
    <source>
        <dbReference type="SAM" id="MobiDB-lite"/>
    </source>
</evidence>
<dbReference type="GO" id="GO:0043679">
    <property type="term" value="C:axon terminus"/>
    <property type="evidence" value="ECO:0007669"/>
    <property type="project" value="TreeGrafter"/>
</dbReference>
<protein>
    <submittedName>
        <fullName evidence="7">Proorphanin-like</fullName>
    </submittedName>
</protein>
<dbReference type="STRING" id="113540.ENSSFOP00015052783"/>
<dbReference type="GO" id="GO:0007218">
    <property type="term" value="P:neuropeptide signaling pathway"/>
    <property type="evidence" value="ECO:0007669"/>
    <property type="project" value="InterPro"/>
</dbReference>
<dbReference type="GO" id="GO:0030425">
    <property type="term" value="C:dendrite"/>
    <property type="evidence" value="ECO:0007669"/>
    <property type="project" value="TreeGrafter"/>
</dbReference>
<feature type="region of interest" description="Disordered" evidence="5">
    <location>
        <begin position="146"/>
        <end position="171"/>
    </location>
</feature>
<dbReference type="AlphaFoldDB" id="A0A0N8K1F1"/>
<keyword evidence="4" id="KW-1015">Disulfide bond</keyword>
<evidence type="ECO:0000256" key="3">
    <source>
        <dbReference type="ARBA" id="ARBA00022525"/>
    </source>
</evidence>
<comment type="caution">
    <text evidence="7">The sequence shown here is derived from an EMBL/GenBank/DDBJ whole genome shotgun (WGS) entry which is preliminary data.</text>
</comment>
<dbReference type="GO" id="GO:0007268">
    <property type="term" value="P:chemical synaptic transmission"/>
    <property type="evidence" value="ECO:0007669"/>
    <property type="project" value="TreeGrafter"/>
</dbReference>
<feature type="chain" id="PRO_5006027436" evidence="6">
    <location>
        <begin position="45"/>
        <end position="254"/>
    </location>
</feature>
<dbReference type="Pfam" id="PF01160">
    <property type="entry name" value="Opiods_neuropep"/>
    <property type="match status" value="1"/>
</dbReference>
<name>A0A0N8K1F1_SCLFO</name>
<dbReference type="InterPro" id="IPR006024">
    <property type="entry name" value="Opioid_neupept"/>
</dbReference>
<dbReference type="EMBL" id="JARO02001671">
    <property type="protein sequence ID" value="KPP74761.1"/>
    <property type="molecule type" value="Genomic_DNA"/>
</dbReference>
<dbReference type="PANTHER" id="PTHR11438:SF2">
    <property type="entry name" value="PREPRONOCICEPTIN"/>
    <property type="match status" value="1"/>
</dbReference>
<dbReference type="Proteomes" id="UP000034805">
    <property type="component" value="Unassembled WGS sequence"/>
</dbReference>